<evidence type="ECO:0000313" key="2">
    <source>
        <dbReference type="Proteomes" id="UP000807353"/>
    </source>
</evidence>
<name>A0A9P5Y0G3_9AGAR</name>
<reference evidence="1" key="1">
    <citation type="submission" date="2020-11" db="EMBL/GenBank/DDBJ databases">
        <authorList>
            <consortium name="DOE Joint Genome Institute"/>
            <person name="Ahrendt S."/>
            <person name="Riley R."/>
            <person name="Andreopoulos W."/>
            <person name="Labutti K."/>
            <person name="Pangilinan J."/>
            <person name="Ruiz-Duenas F.J."/>
            <person name="Barrasa J.M."/>
            <person name="Sanchez-Garcia M."/>
            <person name="Camarero S."/>
            <person name="Miyauchi S."/>
            <person name="Serrano A."/>
            <person name="Linde D."/>
            <person name="Babiker R."/>
            <person name="Drula E."/>
            <person name="Ayuso-Fernandez I."/>
            <person name="Pacheco R."/>
            <person name="Padilla G."/>
            <person name="Ferreira P."/>
            <person name="Barriuso J."/>
            <person name="Kellner H."/>
            <person name="Castanera R."/>
            <person name="Alfaro M."/>
            <person name="Ramirez L."/>
            <person name="Pisabarro A.G."/>
            <person name="Kuo A."/>
            <person name="Tritt A."/>
            <person name="Lipzen A."/>
            <person name="He G."/>
            <person name="Yan M."/>
            <person name="Ng V."/>
            <person name="Cullen D."/>
            <person name="Martin F."/>
            <person name="Rosso M.-N."/>
            <person name="Henrissat B."/>
            <person name="Hibbett D."/>
            <person name="Martinez A.T."/>
            <person name="Grigoriev I.V."/>
        </authorList>
    </citation>
    <scope>NUCLEOTIDE SEQUENCE</scope>
    <source>
        <strain evidence="1">CBS 247.69</strain>
    </source>
</reference>
<dbReference type="OrthoDB" id="3153758at2759"/>
<dbReference type="AlphaFoldDB" id="A0A9P5Y0G3"/>
<comment type="caution">
    <text evidence="1">The sequence shown here is derived from an EMBL/GenBank/DDBJ whole genome shotgun (WGS) entry which is preliminary data.</text>
</comment>
<keyword evidence="2" id="KW-1185">Reference proteome</keyword>
<sequence>MSAKWRMQVEDDQGRADIRWGDLFPSPRVRREYTAKLVGIPSSRDQLSICREAEAKIHGRPMKPESCGDRVSERICYATALLIYQG</sequence>
<dbReference type="Proteomes" id="UP000807353">
    <property type="component" value="Unassembled WGS sequence"/>
</dbReference>
<proteinExistence type="predicted"/>
<gene>
    <name evidence="1" type="ORF">BDZ94DRAFT_1264684</name>
</gene>
<evidence type="ECO:0000313" key="1">
    <source>
        <dbReference type="EMBL" id="KAF9461013.1"/>
    </source>
</evidence>
<protein>
    <submittedName>
        <fullName evidence="1">Uncharacterized protein</fullName>
    </submittedName>
</protein>
<accession>A0A9P5Y0G3</accession>
<dbReference type="EMBL" id="MU150290">
    <property type="protein sequence ID" value="KAF9461013.1"/>
    <property type="molecule type" value="Genomic_DNA"/>
</dbReference>
<organism evidence="1 2">
    <name type="scientific">Collybia nuda</name>
    <dbReference type="NCBI Taxonomy" id="64659"/>
    <lineage>
        <taxon>Eukaryota</taxon>
        <taxon>Fungi</taxon>
        <taxon>Dikarya</taxon>
        <taxon>Basidiomycota</taxon>
        <taxon>Agaricomycotina</taxon>
        <taxon>Agaricomycetes</taxon>
        <taxon>Agaricomycetidae</taxon>
        <taxon>Agaricales</taxon>
        <taxon>Tricholomatineae</taxon>
        <taxon>Clitocybaceae</taxon>
        <taxon>Collybia</taxon>
    </lineage>
</organism>